<dbReference type="PANTHER" id="PTHR22851:SF0">
    <property type="entry name" value="DDB1- AND CUL4-ASSOCIATED FACTOR 13"/>
    <property type="match status" value="1"/>
</dbReference>
<dbReference type="SMART" id="SM00320">
    <property type="entry name" value="WD40"/>
    <property type="match status" value="7"/>
</dbReference>
<feature type="region of interest" description="Disordered" evidence="8">
    <location>
        <begin position="573"/>
        <end position="604"/>
    </location>
</feature>
<dbReference type="OMA" id="EDHNAYI"/>
<keyword evidence="9" id="KW-0812">Transmembrane</keyword>
<dbReference type="Gene3D" id="2.130.10.10">
    <property type="entry name" value="YVTN repeat-like/Quinoprotein amine dehydrogenase"/>
    <property type="match status" value="2"/>
</dbReference>
<dbReference type="Pfam" id="PF00400">
    <property type="entry name" value="WD40"/>
    <property type="match status" value="3"/>
</dbReference>
<keyword evidence="3 7" id="KW-0853">WD repeat</keyword>
<evidence type="ECO:0000256" key="5">
    <source>
        <dbReference type="ARBA" id="ARBA00023242"/>
    </source>
</evidence>
<accession>A0A125YRR2</accession>
<dbReference type="InterPro" id="IPR051733">
    <property type="entry name" value="WD_repeat_DCAF13/WDSOF1"/>
</dbReference>
<dbReference type="OrthoDB" id="329958at2759"/>
<protein>
    <submittedName>
        <fullName evidence="11">Sof1 family domain-containing protein</fullName>
    </submittedName>
</protein>
<evidence type="ECO:0000256" key="2">
    <source>
        <dbReference type="ARBA" id="ARBA00005649"/>
    </source>
</evidence>
<evidence type="ECO:0000256" key="3">
    <source>
        <dbReference type="ARBA" id="ARBA00022574"/>
    </source>
</evidence>
<comment type="similarity">
    <text evidence="2">Belongs to the WD repeat DCAF13/WDSOF1 family.</text>
</comment>
<name>A0A125YRR2_TOXGV</name>
<proteinExistence type="inferred from homology"/>
<dbReference type="Proteomes" id="UP000002226">
    <property type="component" value="Unassembled WGS sequence"/>
</dbReference>
<feature type="transmembrane region" description="Helical" evidence="9">
    <location>
        <begin position="97"/>
        <end position="118"/>
    </location>
</feature>
<keyword evidence="9" id="KW-1133">Transmembrane helix</keyword>
<evidence type="ECO:0000256" key="1">
    <source>
        <dbReference type="ARBA" id="ARBA00004604"/>
    </source>
</evidence>
<dbReference type="AlphaFoldDB" id="A0A125YRR2"/>
<dbReference type="InterPro" id="IPR001680">
    <property type="entry name" value="WD40_rpt"/>
</dbReference>
<dbReference type="PANTHER" id="PTHR22851">
    <property type="entry name" value="U3 SMALL NUCLEOLAR RNA U3 SNORNA ASSOCIATED PROTEIN"/>
    <property type="match status" value="1"/>
</dbReference>
<organism evidence="11 12">
    <name type="scientific">Toxoplasma gondii (strain ATCC 50861 / VEG)</name>
    <dbReference type="NCBI Taxonomy" id="432359"/>
    <lineage>
        <taxon>Eukaryota</taxon>
        <taxon>Sar</taxon>
        <taxon>Alveolata</taxon>
        <taxon>Apicomplexa</taxon>
        <taxon>Conoidasida</taxon>
        <taxon>Coccidia</taxon>
        <taxon>Eucoccidiorida</taxon>
        <taxon>Eimeriorina</taxon>
        <taxon>Sarcocystidae</taxon>
        <taxon>Toxoplasma</taxon>
    </lineage>
</organism>
<dbReference type="STRING" id="432359.A0A125YRR2"/>
<dbReference type="Pfam" id="PF04158">
    <property type="entry name" value="Sof1"/>
    <property type="match status" value="1"/>
</dbReference>
<evidence type="ECO:0000313" key="11">
    <source>
        <dbReference type="EMBL" id="ESS35842.1"/>
    </source>
</evidence>
<evidence type="ECO:0000256" key="6">
    <source>
        <dbReference type="ARBA" id="ARBA00023274"/>
    </source>
</evidence>
<comment type="caution">
    <text evidence="11">The sequence shown here is derived from an EMBL/GenBank/DDBJ whole genome shotgun (WGS) entry which is preliminary data.</text>
</comment>
<dbReference type="PROSITE" id="PS50082">
    <property type="entry name" value="WD_REPEATS_2"/>
    <property type="match status" value="2"/>
</dbReference>
<dbReference type="InterPro" id="IPR007287">
    <property type="entry name" value="Sof1"/>
</dbReference>
<comment type="subcellular location">
    <subcellularLocation>
        <location evidence="1">Nucleus</location>
        <location evidence="1">Nucleolus</location>
    </subcellularLocation>
</comment>
<dbReference type="eggNOG" id="KOG0268">
    <property type="taxonomic scope" value="Eukaryota"/>
</dbReference>
<dbReference type="InterPro" id="IPR015943">
    <property type="entry name" value="WD40/YVTN_repeat-like_dom_sf"/>
</dbReference>
<dbReference type="EMBL" id="AAYL02000018">
    <property type="protein sequence ID" value="ESS35842.1"/>
    <property type="molecule type" value="Genomic_DNA"/>
</dbReference>
<evidence type="ECO:0000256" key="9">
    <source>
        <dbReference type="SAM" id="Phobius"/>
    </source>
</evidence>
<feature type="domain" description="Sof1-like protein" evidence="10">
    <location>
        <begin position="525"/>
        <end position="610"/>
    </location>
</feature>
<feature type="compositionally biased region" description="Basic and acidic residues" evidence="8">
    <location>
        <begin position="573"/>
        <end position="591"/>
    </location>
</feature>
<evidence type="ECO:0000256" key="7">
    <source>
        <dbReference type="PROSITE-ProRule" id="PRU00221"/>
    </source>
</evidence>
<feature type="region of interest" description="Disordered" evidence="8">
    <location>
        <begin position="288"/>
        <end position="308"/>
    </location>
</feature>
<evidence type="ECO:0000256" key="4">
    <source>
        <dbReference type="ARBA" id="ARBA00022737"/>
    </source>
</evidence>
<feature type="repeat" description="WD" evidence="7">
    <location>
        <begin position="232"/>
        <end position="273"/>
    </location>
</feature>
<keyword evidence="12" id="KW-1185">Reference proteome</keyword>
<feature type="repeat" description="WD" evidence="7">
    <location>
        <begin position="491"/>
        <end position="532"/>
    </location>
</feature>
<keyword evidence="9" id="KW-0472">Membrane</keyword>
<evidence type="ECO:0000313" key="12">
    <source>
        <dbReference type="Proteomes" id="UP000002226"/>
    </source>
</evidence>
<keyword evidence="4" id="KW-0677">Repeat</keyword>
<dbReference type="GO" id="GO:0000462">
    <property type="term" value="P:maturation of SSU-rRNA from tricistronic rRNA transcript (SSU-rRNA, 5.8S rRNA, LSU-rRNA)"/>
    <property type="evidence" value="ECO:0007669"/>
    <property type="project" value="TreeGrafter"/>
</dbReference>
<dbReference type="PaxDb" id="5811-TGME49_033410"/>
<dbReference type="InterPro" id="IPR036322">
    <property type="entry name" value="WD40_repeat_dom_sf"/>
</dbReference>
<dbReference type="VEuPathDB" id="ToxoDB:TGVEG_233410"/>
<gene>
    <name evidence="11" type="ORF">TGVEG_233410</name>
</gene>
<reference evidence="11" key="1">
    <citation type="submission" date="2007-03" db="EMBL/GenBank/DDBJ databases">
        <authorList>
            <person name="Paulsen I."/>
        </authorList>
    </citation>
    <scope>NUCLEOTIDE SEQUENCE</scope>
    <source>
        <strain evidence="11">VEG</strain>
    </source>
</reference>
<sequence length="615" mass="69611">MDTEGRGERIGHRACYHASCLSPRLSPCCTSASILVRCFCFARFSPLPFRSLFSCFRSSTTPTLSFPLKRSPSLCISVDGFSLLLSPRCRAASLRRCISSFPFGFSPLGLWFFFSILWHTSAVAKMVKVKVIHRNPADYVQQKPGQLQRVVRNFDPQMHPFEREREYTRALNAVKLQKMFAKPLLFCMEGHRDGVKTMVRAKSQATSLWTGSCNGEVAEWNLGATKKCVKVFQAHDGFVRGLCVSPKDNRLLTGGDDRRIKVWRLRAPSAPLSTLDVAELELQASSALRRSRAENNEEEAADDDGQTAHAVPALIDQTPTTVFTSSSVVTCLDHHWSKPLFVATGEEVAVWDVNRSTPLHSFQWGCDIIHCGRFNPSETGLIAATGADCSVGLYDIRANTPIRKVLMKMRSNAICWNPMNPPKFTVASEDQNLYTFDMRKLSAPLMIHRDFVNAVLDVDYSPTGQEFAAASFDGTLRIFKVDESRSRDVYHTRRMQSVLCCRYSTDSRFVISGSADMCVRVWKTEAAAQLGPRTHRERQAIAYRKTLTEKFAHLKEIKRIARYHHVPKLIKKTQEKKREMADARRRREENRRKHSKPGAVPYVSVKKKAVYNEVE</sequence>
<evidence type="ECO:0000259" key="10">
    <source>
        <dbReference type="Pfam" id="PF04158"/>
    </source>
</evidence>
<dbReference type="GO" id="GO:0032040">
    <property type="term" value="C:small-subunit processome"/>
    <property type="evidence" value="ECO:0007669"/>
    <property type="project" value="TreeGrafter"/>
</dbReference>
<keyword evidence="6" id="KW-0687">Ribonucleoprotein</keyword>
<keyword evidence="5" id="KW-0539">Nucleus</keyword>
<feature type="compositionally biased region" description="Acidic residues" evidence="8">
    <location>
        <begin position="296"/>
        <end position="305"/>
    </location>
</feature>
<dbReference type="PROSITE" id="PS50294">
    <property type="entry name" value="WD_REPEATS_REGION"/>
    <property type="match status" value="1"/>
</dbReference>
<dbReference type="SUPFAM" id="SSF50978">
    <property type="entry name" value="WD40 repeat-like"/>
    <property type="match status" value="1"/>
</dbReference>
<evidence type="ECO:0000256" key="8">
    <source>
        <dbReference type="SAM" id="MobiDB-lite"/>
    </source>
</evidence>